<dbReference type="EMBL" id="CP011308">
    <property type="protein sequence ID" value="AKF24061.1"/>
    <property type="molecule type" value="Genomic_DNA"/>
</dbReference>
<reference evidence="2 3" key="1">
    <citation type="submission" date="2015-04" db="EMBL/GenBank/DDBJ databases">
        <title>Complete genome sequence of Sulfurovum lithotrophicum ATCC BAA-797T.</title>
        <authorList>
            <person name="Ahn J."/>
            <person name="Park G."/>
            <person name="Jeon W."/>
            <person name="Jang Y."/>
            <person name="Jang M."/>
            <person name="Lee H."/>
            <person name="Lee H."/>
        </authorList>
    </citation>
    <scope>NUCLEOTIDE SEQUENCE [LARGE SCALE GENOMIC DNA]</scope>
    <source>
        <strain evidence="3">ATCC BAA-797 / 42BKT</strain>
    </source>
</reference>
<evidence type="ECO:0000313" key="2">
    <source>
        <dbReference type="EMBL" id="AKF24061.1"/>
    </source>
</evidence>
<dbReference type="KEGG" id="slh:YH65_00545"/>
<keyword evidence="1" id="KW-0812">Transmembrane</keyword>
<keyword evidence="3" id="KW-1185">Reference proteome</keyword>
<protein>
    <submittedName>
        <fullName evidence="2">Uncharacterized protein</fullName>
    </submittedName>
</protein>
<name>A0A7U4LZI1_9BACT</name>
<accession>A0A7U4LZI1</accession>
<organism evidence="2 3">
    <name type="scientific">Sulfurovum lithotrophicum</name>
    <dbReference type="NCBI Taxonomy" id="206403"/>
    <lineage>
        <taxon>Bacteria</taxon>
        <taxon>Pseudomonadati</taxon>
        <taxon>Campylobacterota</taxon>
        <taxon>Epsilonproteobacteria</taxon>
        <taxon>Campylobacterales</taxon>
        <taxon>Sulfurovaceae</taxon>
        <taxon>Sulfurovum</taxon>
    </lineage>
</organism>
<keyword evidence="1" id="KW-1133">Transmembrane helix</keyword>
<sequence length="76" mass="8899">MNTLLPIRDKYLFPHTAMIFDEFSDSVGIRSIIHKGQIVVLILFYIFNILHFIQFNMLVTCTQSKKPGDNRIKIDK</sequence>
<dbReference type="AlphaFoldDB" id="A0A7U4LZI1"/>
<feature type="transmembrane region" description="Helical" evidence="1">
    <location>
        <begin position="38"/>
        <end position="59"/>
    </location>
</feature>
<keyword evidence="1" id="KW-0472">Membrane</keyword>
<dbReference type="Proteomes" id="UP000034444">
    <property type="component" value="Chromosome"/>
</dbReference>
<reference evidence="3" key="2">
    <citation type="journal article" date="2017" name="Stand. Genomic Sci.">
        <title>Complete genome sequence of the sulfur-oxidizing chemolithoautotrophic Sulfurovum lithotrophicum 42BKTT.</title>
        <authorList>
            <person name="Jeon W."/>
            <person name="Priscilla L."/>
            <person name="Park G."/>
            <person name="Lee H."/>
            <person name="Lee N."/>
            <person name="Lee D."/>
            <person name="Kwon H."/>
            <person name="Ahn I."/>
            <person name="Lee C."/>
            <person name="Lee H."/>
            <person name="Ahn J."/>
        </authorList>
    </citation>
    <scope>NUCLEOTIDE SEQUENCE [LARGE SCALE GENOMIC DNA]</scope>
    <source>
        <strain evidence="3">ATCC BAA-797 / 42BKT</strain>
    </source>
</reference>
<gene>
    <name evidence="2" type="ORF">YH65_00545</name>
</gene>
<proteinExistence type="predicted"/>
<evidence type="ECO:0000313" key="3">
    <source>
        <dbReference type="Proteomes" id="UP000034444"/>
    </source>
</evidence>
<evidence type="ECO:0000256" key="1">
    <source>
        <dbReference type="SAM" id="Phobius"/>
    </source>
</evidence>